<evidence type="ECO:0000313" key="11">
    <source>
        <dbReference type="EnsemblPlants" id="Kaladp0048s0472.1.v1.1"/>
    </source>
</evidence>
<dbReference type="InterPro" id="IPR045281">
    <property type="entry name" value="CONSTANS-like"/>
</dbReference>
<comment type="subcellular location">
    <subcellularLocation>
        <location evidence="1 8">Nucleus</location>
    </subcellularLocation>
</comment>
<evidence type="ECO:0000256" key="8">
    <source>
        <dbReference type="PROSITE-ProRule" id="PRU00357"/>
    </source>
</evidence>
<evidence type="ECO:0000256" key="2">
    <source>
        <dbReference type="ARBA" id="ARBA00010024"/>
    </source>
</evidence>
<evidence type="ECO:0000256" key="3">
    <source>
        <dbReference type="ARBA" id="ARBA00022723"/>
    </source>
</evidence>
<evidence type="ECO:0000256" key="1">
    <source>
        <dbReference type="ARBA" id="ARBA00004123"/>
    </source>
</evidence>
<evidence type="ECO:0000313" key="12">
    <source>
        <dbReference type="Proteomes" id="UP000594263"/>
    </source>
</evidence>
<dbReference type="Proteomes" id="UP000594263">
    <property type="component" value="Unplaced"/>
</dbReference>
<evidence type="ECO:0000259" key="10">
    <source>
        <dbReference type="PROSITE" id="PS51017"/>
    </source>
</evidence>
<dbReference type="Gramene" id="Kaladp0048s0472.1.v1.1">
    <property type="protein sequence ID" value="Kaladp0048s0472.1.v1.1"/>
    <property type="gene ID" value="Kaladp0048s0472.v1.1"/>
</dbReference>
<evidence type="ECO:0000256" key="6">
    <source>
        <dbReference type="ARBA" id="ARBA00023242"/>
    </source>
</evidence>
<accession>A0A7N0TYE4</accession>
<dbReference type="InterPro" id="IPR000315">
    <property type="entry name" value="Znf_B-box"/>
</dbReference>
<dbReference type="SMART" id="SM00336">
    <property type="entry name" value="BBOX"/>
    <property type="match status" value="2"/>
</dbReference>
<keyword evidence="12" id="KW-1185">Reference proteome</keyword>
<dbReference type="EnsemblPlants" id="Kaladp0048s0472.1.v1.1">
    <property type="protein sequence ID" value="Kaladp0048s0472.1.v1.1"/>
    <property type="gene ID" value="Kaladp0048s0472.v1.1"/>
</dbReference>
<proteinExistence type="inferred from homology"/>
<dbReference type="GO" id="GO:0005634">
    <property type="term" value="C:nucleus"/>
    <property type="evidence" value="ECO:0007669"/>
    <property type="project" value="UniProtKB-SubCell"/>
</dbReference>
<keyword evidence="6 8" id="KW-0539">Nucleus</keyword>
<evidence type="ECO:0000256" key="4">
    <source>
        <dbReference type="ARBA" id="ARBA00022771"/>
    </source>
</evidence>
<reference evidence="11" key="1">
    <citation type="submission" date="2021-01" db="UniProtKB">
        <authorList>
            <consortium name="EnsemblPlants"/>
        </authorList>
    </citation>
    <scope>IDENTIFICATION</scope>
</reference>
<dbReference type="InterPro" id="IPR010402">
    <property type="entry name" value="CCT_domain"/>
</dbReference>
<dbReference type="AlphaFoldDB" id="A0A7N0TYE4"/>
<feature type="domain" description="B box-type" evidence="9">
    <location>
        <begin position="25"/>
        <end position="72"/>
    </location>
</feature>
<evidence type="ECO:0000256" key="7">
    <source>
        <dbReference type="PROSITE-ProRule" id="PRU00024"/>
    </source>
</evidence>
<dbReference type="PROSITE" id="PS51017">
    <property type="entry name" value="CCT"/>
    <property type="match status" value="1"/>
</dbReference>
<organism evidence="11 12">
    <name type="scientific">Kalanchoe fedtschenkoi</name>
    <name type="common">Lavender scallops</name>
    <name type="synonym">South American air plant</name>
    <dbReference type="NCBI Taxonomy" id="63787"/>
    <lineage>
        <taxon>Eukaryota</taxon>
        <taxon>Viridiplantae</taxon>
        <taxon>Streptophyta</taxon>
        <taxon>Embryophyta</taxon>
        <taxon>Tracheophyta</taxon>
        <taxon>Spermatophyta</taxon>
        <taxon>Magnoliopsida</taxon>
        <taxon>eudicotyledons</taxon>
        <taxon>Gunneridae</taxon>
        <taxon>Pentapetalae</taxon>
        <taxon>Saxifragales</taxon>
        <taxon>Crassulaceae</taxon>
        <taxon>Kalanchoe</taxon>
    </lineage>
</organism>
<dbReference type="CDD" id="cd19821">
    <property type="entry name" value="Bbox1_BBX-like"/>
    <property type="match status" value="2"/>
</dbReference>
<dbReference type="Pfam" id="PF00643">
    <property type="entry name" value="zf-B_box"/>
    <property type="match status" value="2"/>
</dbReference>
<dbReference type="GO" id="GO:0008270">
    <property type="term" value="F:zinc ion binding"/>
    <property type="evidence" value="ECO:0007669"/>
    <property type="project" value="UniProtKB-KW"/>
</dbReference>
<keyword evidence="3" id="KW-0479">Metal-binding</keyword>
<dbReference type="PROSITE" id="PS50119">
    <property type="entry name" value="ZF_BBOX"/>
    <property type="match status" value="2"/>
</dbReference>
<protein>
    <recommendedName>
        <fullName evidence="13">CONSTANS-like protein</fullName>
    </recommendedName>
</protein>
<dbReference type="Pfam" id="PF06203">
    <property type="entry name" value="CCT"/>
    <property type="match status" value="1"/>
</dbReference>
<feature type="domain" description="B box-type" evidence="9">
    <location>
        <begin position="68"/>
        <end position="115"/>
    </location>
</feature>
<dbReference type="PANTHER" id="PTHR31319">
    <property type="entry name" value="ZINC FINGER PROTEIN CONSTANS-LIKE 4"/>
    <property type="match status" value="1"/>
</dbReference>
<dbReference type="InterPro" id="IPR049808">
    <property type="entry name" value="CONSTANS-like_Bbox1"/>
</dbReference>
<evidence type="ECO:0008006" key="13">
    <source>
        <dbReference type="Google" id="ProtNLM"/>
    </source>
</evidence>
<feature type="domain" description="CCT" evidence="10">
    <location>
        <begin position="318"/>
        <end position="360"/>
    </location>
</feature>
<dbReference type="OMA" id="HATCENC"/>
<dbReference type="GO" id="GO:0009909">
    <property type="term" value="P:regulation of flower development"/>
    <property type="evidence" value="ECO:0007669"/>
    <property type="project" value="InterPro"/>
</dbReference>
<dbReference type="GO" id="GO:0003700">
    <property type="term" value="F:DNA-binding transcription factor activity"/>
    <property type="evidence" value="ECO:0007669"/>
    <property type="project" value="TreeGrafter"/>
</dbReference>
<keyword evidence="5" id="KW-0862">Zinc</keyword>
<dbReference type="PANTHER" id="PTHR31319:SF53">
    <property type="entry name" value="ZINC FINGER PROTEIN CONSTANS-LIKE 5"/>
    <property type="match status" value="1"/>
</dbReference>
<name>A0A7N0TYE4_KALFE</name>
<comment type="similarity">
    <text evidence="2">Belongs to the CONSTANS family.</text>
</comment>
<evidence type="ECO:0000256" key="5">
    <source>
        <dbReference type="ARBA" id="ARBA00022833"/>
    </source>
</evidence>
<sequence length="389" mass="42458">MGVVVEENCVKGYPVVGGGLGVWPMAAKPCDLCKSASALLFCKPDSAFLCVACDTRIHAVNKLASRHERLWMCEVCEQVPASVTCKADAAALCVSCDADIHSANPLSRKHERVPLVPFFESAETIIKKSSAANAAAASGNGSSNLVNFLVPGADEEEDHEDDVSWFIPPQKAALTAAMDPIEVKCAGVELFYTDFDHLLDFENPNQLYLNFKNNQHVAGSDSVVPVQIKPEIVSGIGSSDRCFDIDFCKSKLPFYNFDQSINHSVSSSSMDIALVPDGASASDISYSLGKHVNSGGGEALNINNSSATQATQLTGLDREARVLRYREKRKNRKFEKTIRYASRKAYAETRPRIKGRFVKRTDPDQELDRMMFSGGSIDFFEGYGVVPSY</sequence>
<keyword evidence="4 7" id="KW-0863">Zinc-finger</keyword>
<evidence type="ECO:0000259" key="9">
    <source>
        <dbReference type="PROSITE" id="PS50119"/>
    </source>
</evidence>